<keyword evidence="3" id="KW-1185">Reference proteome</keyword>
<dbReference type="RefSeq" id="WP_193537759.1">
    <property type="nucleotide sequence ID" value="NZ_JADCLJ010000022.1"/>
</dbReference>
<evidence type="ECO:0000313" key="3">
    <source>
        <dbReference type="Proteomes" id="UP001516662"/>
    </source>
</evidence>
<keyword evidence="1" id="KW-1133">Transmembrane helix</keyword>
<dbReference type="Pfam" id="PF10027">
    <property type="entry name" value="DUF2269"/>
    <property type="match status" value="1"/>
</dbReference>
<name>A0ABR9QLF6_9BACI</name>
<accession>A0ABR9QLF6</accession>
<reference evidence="2 3" key="1">
    <citation type="submission" date="2020-10" db="EMBL/GenBank/DDBJ databases">
        <title>Bacillus sp. HD4P25, an endophyte from a halophyte.</title>
        <authorList>
            <person name="Sun J.-Q."/>
        </authorList>
    </citation>
    <scope>NUCLEOTIDE SEQUENCE [LARGE SCALE GENOMIC DNA]</scope>
    <source>
        <strain evidence="2 3">YIM 93174</strain>
    </source>
</reference>
<keyword evidence="1" id="KW-0472">Membrane</keyword>
<evidence type="ECO:0000313" key="2">
    <source>
        <dbReference type="EMBL" id="MBE4909279.1"/>
    </source>
</evidence>
<proteinExistence type="predicted"/>
<dbReference type="InterPro" id="IPR018729">
    <property type="entry name" value="DUF2269_transmembrane"/>
</dbReference>
<protein>
    <submittedName>
        <fullName evidence="2">DUF2269 family protein</fullName>
    </submittedName>
</protein>
<feature type="transmembrane region" description="Helical" evidence="1">
    <location>
        <begin position="132"/>
        <end position="151"/>
    </location>
</feature>
<evidence type="ECO:0000256" key="1">
    <source>
        <dbReference type="SAM" id="Phobius"/>
    </source>
</evidence>
<feature type="transmembrane region" description="Helical" evidence="1">
    <location>
        <begin position="6"/>
        <end position="26"/>
    </location>
</feature>
<feature type="transmembrane region" description="Helical" evidence="1">
    <location>
        <begin position="47"/>
        <end position="69"/>
    </location>
</feature>
<organism evidence="2 3">
    <name type="scientific">Litchfieldia luteola</name>
    <dbReference type="NCBI Taxonomy" id="682179"/>
    <lineage>
        <taxon>Bacteria</taxon>
        <taxon>Bacillati</taxon>
        <taxon>Bacillota</taxon>
        <taxon>Bacilli</taxon>
        <taxon>Bacillales</taxon>
        <taxon>Bacillaceae</taxon>
        <taxon>Litchfieldia</taxon>
    </lineage>
</organism>
<keyword evidence="1" id="KW-0812">Transmembrane</keyword>
<dbReference type="Proteomes" id="UP001516662">
    <property type="component" value="Unassembled WGS sequence"/>
</dbReference>
<sequence>MKVLVLIHVLSAIIGIGPTYFAHMLLRKNQNAVTLRHSMAMSQMLNYFPKIGGTIAVLTGILLVILGNYGSFLNLWLIGSLVLYIIIQVVVIGGIEPKSKRLAAWVFDEKNKDAEELPQEQNLLLSKISNQFYIATALGTVLFIFMIWKPVI</sequence>
<comment type="caution">
    <text evidence="2">The sequence shown here is derived from an EMBL/GenBank/DDBJ whole genome shotgun (WGS) entry which is preliminary data.</text>
</comment>
<dbReference type="EMBL" id="JADCLJ010000022">
    <property type="protein sequence ID" value="MBE4909279.1"/>
    <property type="molecule type" value="Genomic_DNA"/>
</dbReference>
<feature type="transmembrane region" description="Helical" evidence="1">
    <location>
        <begin position="75"/>
        <end position="95"/>
    </location>
</feature>
<gene>
    <name evidence="2" type="ORF">IMZ08_14610</name>
</gene>